<dbReference type="InterPro" id="IPR011050">
    <property type="entry name" value="Pectin_lyase_fold/virulence"/>
</dbReference>
<dbReference type="EMBL" id="CP036290">
    <property type="protein sequence ID" value="QDU83408.1"/>
    <property type="molecule type" value="Genomic_DNA"/>
</dbReference>
<dbReference type="Gene3D" id="2.160.20.10">
    <property type="entry name" value="Single-stranded right-handed beta-helix, Pectin lyase-like"/>
    <property type="match status" value="1"/>
</dbReference>
<dbReference type="InterPro" id="IPR012334">
    <property type="entry name" value="Pectin_lyas_fold"/>
</dbReference>
<dbReference type="Proteomes" id="UP000319342">
    <property type="component" value="Chromosome"/>
</dbReference>
<evidence type="ECO:0000313" key="2">
    <source>
        <dbReference type="Proteomes" id="UP000319342"/>
    </source>
</evidence>
<evidence type="ECO:0008006" key="3">
    <source>
        <dbReference type="Google" id="ProtNLM"/>
    </source>
</evidence>
<dbReference type="OrthoDB" id="304293at2"/>
<dbReference type="InterPro" id="IPR006626">
    <property type="entry name" value="PbH1"/>
</dbReference>
<gene>
    <name evidence="1" type="ORF">Pla163_05070</name>
</gene>
<name>A0A518CW34_9BACT</name>
<dbReference type="SUPFAM" id="SSF51126">
    <property type="entry name" value="Pectin lyase-like"/>
    <property type="match status" value="1"/>
</dbReference>
<reference evidence="1 2" key="1">
    <citation type="submission" date="2019-02" db="EMBL/GenBank/DDBJ databases">
        <title>Deep-cultivation of Planctomycetes and their phenomic and genomic characterization uncovers novel biology.</title>
        <authorList>
            <person name="Wiegand S."/>
            <person name="Jogler M."/>
            <person name="Boedeker C."/>
            <person name="Pinto D."/>
            <person name="Vollmers J."/>
            <person name="Rivas-Marin E."/>
            <person name="Kohn T."/>
            <person name="Peeters S.H."/>
            <person name="Heuer A."/>
            <person name="Rast P."/>
            <person name="Oberbeckmann S."/>
            <person name="Bunk B."/>
            <person name="Jeske O."/>
            <person name="Meyerdierks A."/>
            <person name="Storesund J.E."/>
            <person name="Kallscheuer N."/>
            <person name="Luecker S."/>
            <person name="Lage O.M."/>
            <person name="Pohl T."/>
            <person name="Merkel B.J."/>
            <person name="Hornburger P."/>
            <person name="Mueller R.-W."/>
            <person name="Bruemmer F."/>
            <person name="Labrenz M."/>
            <person name="Spormann A.M."/>
            <person name="Op den Camp H."/>
            <person name="Overmann J."/>
            <person name="Amann R."/>
            <person name="Jetten M.S.M."/>
            <person name="Mascher T."/>
            <person name="Medema M.H."/>
            <person name="Devos D.P."/>
            <person name="Kaster A.-K."/>
            <person name="Ovreas L."/>
            <person name="Rohde M."/>
            <person name="Galperin M.Y."/>
            <person name="Jogler C."/>
        </authorList>
    </citation>
    <scope>NUCLEOTIDE SEQUENCE [LARGE SCALE GENOMIC DNA]</scope>
    <source>
        <strain evidence="1 2">Pla163</strain>
    </source>
</reference>
<protein>
    <recommendedName>
        <fullName evidence="3">Right handed beta helix domain-containing protein</fullName>
    </recommendedName>
</protein>
<proteinExistence type="predicted"/>
<accession>A0A518CW34</accession>
<sequence length="471" mass="47106">MRYRTSTPSSTRPLHLVTVLERVLTTVLTSAVAVHLCGTAVAAPSAMVDSNVLVVDDDGGVGVNFLDLPAAVAAATDGETLLVKPGTYSAFVLFDKGIDIVADTSGGTGTVTCNGGPSIRQLSAGKRATLRGLKIVNANEAGLQIKSCAGDVWIEDCKMTGAQGDGTFTDPDPHPNGYAGAEIATSARVVFNRCTITGGLGADYLPLVGIHGNGGPGVYVRASSVALYQCAIKGGNGGSVADDDAPWSGGDGGIGLQVFSGETMCSGCTIAGGIGGMGGEDFDIFVGWSCGDGGSGGAAIGQAYGDPGPGDVQLRDCTLTPGAGGAPYPGASCSFGQAGPIFDVMSVSVATFAGDAFSHLAVSPMRDGGTAFFAMKGTPGSYAVLGISTAPTLFLDPFLGGTILIDVASTALLYPGFLPFSGAKQVIVSVNLGIAASQGLSLFTQPIFVVPPTFELVVGAGSVLTVLDPNL</sequence>
<organism evidence="1 2">
    <name type="scientific">Rohdeia mirabilis</name>
    <dbReference type="NCBI Taxonomy" id="2528008"/>
    <lineage>
        <taxon>Bacteria</taxon>
        <taxon>Pseudomonadati</taxon>
        <taxon>Planctomycetota</taxon>
        <taxon>Planctomycetia</taxon>
        <taxon>Planctomycetia incertae sedis</taxon>
        <taxon>Rohdeia</taxon>
    </lineage>
</organism>
<dbReference type="SMART" id="SM00710">
    <property type="entry name" value="PbH1"/>
    <property type="match status" value="3"/>
</dbReference>
<keyword evidence="2" id="KW-1185">Reference proteome</keyword>
<dbReference type="RefSeq" id="WP_145183039.1">
    <property type="nucleotide sequence ID" value="NZ_CP036290.1"/>
</dbReference>
<dbReference type="AlphaFoldDB" id="A0A518CW34"/>
<evidence type="ECO:0000313" key="1">
    <source>
        <dbReference type="EMBL" id="QDU83408.1"/>
    </source>
</evidence>